<feature type="binding site" evidence="4">
    <location>
        <position position="314"/>
    </location>
    <ligand>
        <name>S-adenosyl-L-methionine</name>
        <dbReference type="ChEBI" id="CHEBI:59789"/>
    </ligand>
</feature>
<keyword evidence="8" id="KW-1185">Reference proteome</keyword>
<protein>
    <submittedName>
        <fullName evidence="7">23S rRNA m(5)U-1939 methyltransferase</fullName>
    </submittedName>
</protein>
<dbReference type="Gene3D" id="2.40.50.1070">
    <property type="match status" value="1"/>
</dbReference>
<sequence length="458" mass="51875">MEIIPVEKNKEYILNIIDITATGEGVGKIEGFTIFVDGAIPEDEVKIIITVVKKNYAIGRIIDLVKPSSHRVKPNCTFVGQCGGCQTQNIDYTYQLELKEKIVKDALARIGGLDINQMKVHSIIGMQEPFHYRNKAQYKIHKKGLGFYEKKSHNVVPLTDCKIQSKQSSMTIQYLNQFIIENKIPIYNEETHKGILRGIVERVSYYNNEIMLIIVINDKKFKWSEELIDFIKKNLPNVKSLYLNINTKKTNVVLSKENKLIYGREKIIDSIGDLKYEISPLSFFQVNPIQTKILYDKAAEFAELTGKETVFDLYCGIGTISLYLAQKAKMVYGVEIVPEAIEDANKNKALNKIENAEFIAGKSEEEMPALVEKGVQADVVVVDPPRKGCDEKLLESIIHMSPKRVIYVSCNPATLGRDLKILSKSGYKVKEVQPVDMFPHSLHVESIILMTYCGSDKE</sequence>
<keyword evidence="2 4" id="KW-0808">Transferase</keyword>
<dbReference type="OrthoDB" id="9804590at2"/>
<evidence type="ECO:0000313" key="7">
    <source>
        <dbReference type="EMBL" id="RBP62656.1"/>
    </source>
</evidence>
<feature type="domain" description="TRAM" evidence="6">
    <location>
        <begin position="5"/>
        <end position="63"/>
    </location>
</feature>
<evidence type="ECO:0000256" key="4">
    <source>
        <dbReference type="PROSITE-ProRule" id="PRU01024"/>
    </source>
</evidence>
<dbReference type="Gene3D" id="3.40.50.150">
    <property type="entry name" value="Vaccinia Virus protein VP39"/>
    <property type="match status" value="1"/>
</dbReference>
<dbReference type="NCBIfam" id="TIGR00479">
    <property type="entry name" value="rumA"/>
    <property type="match status" value="1"/>
</dbReference>
<dbReference type="GO" id="GO:0070041">
    <property type="term" value="F:rRNA (uridine-C5-)-methyltransferase activity"/>
    <property type="evidence" value="ECO:0007669"/>
    <property type="project" value="UniProtKB-ARBA"/>
</dbReference>
<feature type="binding site" evidence="4">
    <location>
        <position position="383"/>
    </location>
    <ligand>
        <name>S-adenosyl-L-methionine</name>
        <dbReference type="ChEBI" id="CHEBI:59789"/>
    </ligand>
</feature>
<evidence type="ECO:0000256" key="1">
    <source>
        <dbReference type="ARBA" id="ARBA00022603"/>
    </source>
</evidence>
<dbReference type="PANTHER" id="PTHR11061">
    <property type="entry name" value="RNA M5U METHYLTRANSFERASE"/>
    <property type="match status" value="1"/>
</dbReference>
<feature type="active site" description="Nucleophile" evidence="4">
    <location>
        <position position="410"/>
    </location>
</feature>
<proteinExistence type="inferred from homology"/>
<keyword evidence="1 4" id="KW-0489">Methyltransferase</keyword>
<dbReference type="PROSITE" id="PS01230">
    <property type="entry name" value="TRMA_1"/>
    <property type="match status" value="1"/>
</dbReference>
<evidence type="ECO:0000313" key="8">
    <source>
        <dbReference type="Proteomes" id="UP000253490"/>
    </source>
</evidence>
<dbReference type="Gene3D" id="2.40.50.140">
    <property type="entry name" value="Nucleic acid-binding proteins"/>
    <property type="match status" value="1"/>
</dbReference>
<evidence type="ECO:0000256" key="5">
    <source>
        <dbReference type="PROSITE-ProRule" id="PRU10015"/>
    </source>
</evidence>
<dbReference type="InterPro" id="IPR010280">
    <property type="entry name" value="U5_MeTrfase_fam"/>
</dbReference>
<dbReference type="EMBL" id="QNRX01000011">
    <property type="protein sequence ID" value="RBP62656.1"/>
    <property type="molecule type" value="Genomic_DNA"/>
</dbReference>
<dbReference type="Proteomes" id="UP000253490">
    <property type="component" value="Unassembled WGS sequence"/>
</dbReference>
<dbReference type="Pfam" id="PF01938">
    <property type="entry name" value="TRAM"/>
    <property type="match status" value="1"/>
</dbReference>
<dbReference type="SUPFAM" id="SSF53335">
    <property type="entry name" value="S-adenosyl-L-methionine-dependent methyltransferases"/>
    <property type="match status" value="1"/>
</dbReference>
<feature type="active site" evidence="5">
    <location>
        <position position="410"/>
    </location>
</feature>
<name>A0A366I6P9_9FIRM</name>
<dbReference type="InterPro" id="IPR030390">
    <property type="entry name" value="MeTrfase_TrmA_AS"/>
</dbReference>
<accession>A0A366I6P9</accession>
<dbReference type="PROSITE" id="PS01231">
    <property type="entry name" value="TRMA_2"/>
    <property type="match status" value="1"/>
</dbReference>
<keyword evidence="3 4" id="KW-0949">S-adenosyl-L-methionine</keyword>
<evidence type="ECO:0000259" key="6">
    <source>
        <dbReference type="PROSITE" id="PS50926"/>
    </source>
</evidence>
<dbReference type="RefSeq" id="WP_113920973.1">
    <property type="nucleotide sequence ID" value="NZ_QNRX01000011.1"/>
</dbReference>
<dbReference type="Pfam" id="PF05958">
    <property type="entry name" value="tRNA_U5-meth_tr"/>
    <property type="match status" value="1"/>
</dbReference>
<dbReference type="FunFam" id="2.40.50.140:FF:000097">
    <property type="entry name" value="23S rRNA (uracil(1939)-C(5))-methyltransferase RlmD"/>
    <property type="match status" value="1"/>
</dbReference>
<feature type="binding site" evidence="4">
    <location>
        <position position="335"/>
    </location>
    <ligand>
        <name>S-adenosyl-L-methionine</name>
        <dbReference type="ChEBI" id="CHEBI:59789"/>
    </ligand>
</feature>
<dbReference type="InterPro" id="IPR012340">
    <property type="entry name" value="NA-bd_OB-fold"/>
</dbReference>
<evidence type="ECO:0000256" key="3">
    <source>
        <dbReference type="ARBA" id="ARBA00022691"/>
    </source>
</evidence>
<comment type="caution">
    <text evidence="7">The sequence shown here is derived from an EMBL/GenBank/DDBJ whole genome shotgun (WGS) entry which is preliminary data.</text>
</comment>
<gene>
    <name evidence="7" type="ORF">DES36_11189</name>
</gene>
<dbReference type="FunFam" id="3.40.50.150:FF:000009">
    <property type="entry name" value="23S rRNA (Uracil(1939)-C(5))-methyltransferase RlmD"/>
    <property type="match status" value="1"/>
</dbReference>
<dbReference type="PROSITE" id="PS50926">
    <property type="entry name" value="TRAM"/>
    <property type="match status" value="1"/>
</dbReference>
<feature type="binding site" evidence="4">
    <location>
        <position position="285"/>
    </location>
    <ligand>
        <name>S-adenosyl-L-methionine</name>
        <dbReference type="ChEBI" id="CHEBI:59789"/>
    </ligand>
</feature>
<dbReference type="InterPro" id="IPR030391">
    <property type="entry name" value="MeTrfase_TrmA_CS"/>
</dbReference>
<comment type="similarity">
    <text evidence="4">Belongs to the class I-like SAM-binding methyltransferase superfamily. RNA M5U methyltransferase family.</text>
</comment>
<organism evidence="7 8">
    <name type="scientific">Alkalibaculum bacchi</name>
    <dbReference type="NCBI Taxonomy" id="645887"/>
    <lineage>
        <taxon>Bacteria</taxon>
        <taxon>Bacillati</taxon>
        <taxon>Bacillota</taxon>
        <taxon>Clostridia</taxon>
        <taxon>Eubacteriales</taxon>
        <taxon>Eubacteriaceae</taxon>
        <taxon>Alkalibaculum</taxon>
    </lineage>
</organism>
<evidence type="ECO:0000256" key="2">
    <source>
        <dbReference type="ARBA" id="ARBA00022679"/>
    </source>
</evidence>
<dbReference type="InterPro" id="IPR002792">
    <property type="entry name" value="TRAM_dom"/>
</dbReference>
<dbReference type="AlphaFoldDB" id="A0A366I6P9"/>
<reference evidence="7 8" key="1">
    <citation type="submission" date="2018-06" db="EMBL/GenBank/DDBJ databases">
        <title>Genomic Encyclopedia of Type Strains, Phase IV (KMG-IV): sequencing the most valuable type-strain genomes for metagenomic binning, comparative biology and taxonomic classification.</title>
        <authorList>
            <person name="Goeker M."/>
        </authorList>
    </citation>
    <scope>NUCLEOTIDE SEQUENCE [LARGE SCALE GENOMIC DNA]</scope>
    <source>
        <strain evidence="7 8">DSM 22112</strain>
    </source>
</reference>
<dbReference type="CDD" id="cd02440">
    <property type="entry name" value="AdoMet_MTases"/>
    <property type="match status" value="1"/>
</dbReference>
<dbReference type="InterPro" id="IPR029063">
    <property type="entry name" value="SAM-dependent_MTases_sf"/>
</dbReference>
<dbReference type="PANTHER" id="PTHR11061:SF30">
    <property type="entry name" value="TRNA (URACIL(54)-C(5))-METHYLTRANSFERASE"/>
    <property type="match status" value="1"/>
</dbReference>
<dbReference type="SUPFAM" id="SSF50249">
    <property type="entry name" value="Nucleic acid-binding proteins"/>
    <property type="match status" value="1"/>
</dbReference>
<dbReference type="GO" id="GO:0070475">
    <property type="term" value="P:rRNA base methylation"/>
    <property type="evidence" value="ECO:0007669"/>
    <property type="project" value="TreeGrafter"/>
</dbReference>
<dbReference type="PROSITE" id="PS51687">
    <property type="entry name" value="SAM_MT_RNA_M5U"/>
    <property type="match status" value="1"/>
</dbReference>
<dbReference type="FunFam" id="2.40.50.1070:FF:000003">
    <property type="entry name" value="23S rRNA (Uracil-5-)-methyltransferase RumA"/>
    <property type="match status" value="1"/>
</dbReference>